<dbReference type="RefSeq" id="WP_175023574.1">
    <property type="nucleotide sequence ID" value="NZ_CABVQC010000025.1"/>
</dbReference>
<gene>
    <name evidence="2" type="ORF">BLA13014_03766</name>
</gene>
<protein>
    <submittedName>
        <fullName evidence="2">Phage tail fiber assembly protein</fullName>
    </submittedName>
</protein>
<dbReference type="EMBL" id="CABVQC010000025">
    <property type="protein sequence ID" value="VWB81817.1"/>
    <property type="molecule type" value="Genomic_DNA"/>
</dbReference>
<accession>A0A6P2M9S3</accession>
<dbReference type="AlphaFoldDB" id="A0A6P2M9S3"/>
<name>A0A6P2M9S3_9BURK</name>
<evidence type="ECO:0000313" key="3">
    <source>
        <dbReference type="Proteomes" id="UP000494261"/>
    </source>
</evidence>
<dbReference type="Proteomes" id="UP000494261">
    <property type="component" value="Unassembled WGS sequence"/>
</dbReference>
<dbReference type="InterPro" id="IPR025484">
    <property type="entry name" value="DUF4376"/>
</dbReference>
<evidence type="ECO:0000259" key="1">
    <source>
        <dbReference type="Pfam" id="PF14301"/>
    </source>
</evidence>
<feature type="domain" description="DUF4376" evidence="1">
    <location>
        <begin position="129"/>
        <end position="235"/>
    </location>
</feature>
<evidence type="ECO:0000313" key="2">
    <source>
        <dbReference type="EMBL" id="VWB81817.1"/>
    </source>
</evidence>
<reference evidence="2 3" key="1">
    <citation type="submission" date="2019-09" db="EMBL/GenBank/DDBJ databases">
        <authorList>
            <person name="Depoorter E."/>
        </authorList>
    </citation>
    <scope>NUCLEOTIDE SEQUENCE [LARGE SCALE GENOMIC DNA]</scope>
    <source>
        <strain evidence="2">LMG 13014</strain>
    </source>
</reference>
<organism evidence="2 3">
    <name type="scientific">Burkholderia aenigmatica</name>
    <dbReference type="NCBI Taxonomy" id="2015348"/>
    <lineage>
        <taxon>Bacteria</taxon>
        <taxon>Pseudomonadati</taxon>
        <taxon>Pseudomonadota</taxon>
        <taxon>Betaproteobacteria</taxon>
        <taxon>Burkholderiales</taxon>
        <taxon>Burkholderiaceae</taxon>
        <taxon>Burkholderia</taxon>
        <taxon>Burkholderia cepacia complex</taxon>
    </lineage>
</organism>
<sequence>MESKEAVAVHHFDPATLVYAGSSVAYIGPAGDRQVPAFAMLDAAPDAPAGHVARATSIEGGTWEVVQDHRSTPIYRTADGSRYEIGVADTRSAAWDGLGDMPAEFTTLPKPDGCYVWDGSSWTFDIASARAAATAAVDKKRDEVLASPFVYRGSRFSADAGTIAQIASMAQLAAVAKLAEQPYTAIWTSVDGVDVTFDADGMVGLAMAAAERQPAAYQVATQLKNRIAEAQDEAALTAVVWPQE</sequence>
<proteinExistence type="predicted"/>
<dbReference type="Pfam" id="PF14301">
    <property type="entry name" value="DUF4376"/>
    <property type="match status" value="1"/>
</dbReference>